<evidence type="ECO:0000256" key="1">
    <source>
        <dbReference type="SAM" id="MobiDB-lite"/>
    </source>
</evidence>
<dbReference type="PANTHER" id="PTHR22426:SF2">
    <property type="entry name" value="ARGININE_SERINE-RICH COILED-COIL PROTEIN 2"/>
    <property type="match status" value="1"/>
</dbReference>
<protein>
    <submittedName>
        <fullName evidence="3">EOG090X0LFN</fullName>
    </submittedName>
</protein>
<evidence type="ECO:0000259" key="2">
    <source>
        <dbReference type="Pfam" id="PF15477"/>
    </source>
</evidence>
<feature type="region of interest" description="Disordered" evidence="1">
    <location>
        <begin position="71"/>
        <end position="119"/>
    </location>
</feature>
<feature type="compositionally biased region" description="Basic and acidic residues" evidence="1">
    <location>
        <begin position="156"/>
        <end position="171"/>
    </location>
</feature>
<sequence>MAENDHKVSEKNGGQWLYGWWDESTKGVQLDVDLAQIERDKQEAVEQLKVERRKNQADFFKCYGGRKPNIVSVNGKPLNLNEDDDGEKDNDESSPDHQNAESTETPTEPSNEPSNDLLKCLGDSFLPILILSRKQTDANPQPDDAYHRTKGSSSSKESKSSKSGHSKEVHKSSSSSSKNKSNDRHHKHHKRSRSRSRDRSRSSKKRSRSRDRKDRHRDERKKKRRSKSRSRSRSRSRSTSLSRKDRKSDRRTRSQERREKKAATIARMGLDVTNVAASLVMPLAESKTPVADMSSVKQNPHFTSSVAAASSSAMSAAVQAAAQQVLQSRVAEAQQVTGVTLPSFYNPAAVNPMKYAQQIQKRKLLWANKEKTEPPTTAKLWEATAFTQDQDGKMTAKFKRLMGIKNDPSEGGAGPSQAVEDRQPESSVDVLKKQQELFASLDQQYQVARATTHTQRGLGLGFGSSSSSYPR</sequence>
<dbReference type="EMBL" id="LR015040">
    <property type="protein sequence ID" value="SVE84659.1"/>
    <property type="molecule type" value="mRNA"/>
</dbReference>
<feature type="compositionally biased region" description="Basic and acidic residues" evidence="1">
    <location>
        <begin position="242"/>
        <end position="262"/>
    </location>
</feature>
<dbReference type="PANTHER" id="PTHR22426">
    <property type="entry name" value="ARGININE_SERINE-RICH COILED-COIL PROTEIN 2"/>
    <property type="match status" value="1"/>
</dbReference>
<feature type="region of interest" description="Disordered" evidence="1">
    <location>
        <begin position="132"/>
        <end position="263"/>
    </location>
</feature>
<feature type="domain" description="Small acidic protein-like" evidence="2">
    <location>
        <begin position="381"/>
        <end position="461"/>
    </location>
</feature>
<accession>A0A4Y7MVI1</accession>
<dbReference type="AlphaFoldDB" id="A0A4Y7MVI1"/>
<feature type="compositionally biased region" description="Basic and acidic residues" evidence="1">
    <location>
        <begin position="419"/>
        <end position="429"/>
    </location>
</feature>
<feature type="compositionally biased region" description="Low complexity" evidence="1">
    <location>
        <begin position="100"/>
        <end position="115"/>
    </location>
</feature>
<reference evidence="3" key="1">
    <citation type="submission" date="2018-08" db="EMBL/GenBank/DDBJ databases">
        <authorList>
            <person name="Cornetti L."/>
        </authorList>
    </citation>
    <scope>NUCLEOTIDE SEQUENCE</scope>
    <source>
        <strain evidence="3">PA42</strain>
    </source>
</reference>
<organism evidence="3">
    <name type="scientific">Daphnia pulex</name>
    <name type="common">Water flea</name>
    <dbReference type="NCBI Taxonomy" id="6669"/>
    <lineage>
        <taxon>Eukaryota</taxon>
        <taxon>Metazoa</taxon>
        <taxon>Ecdysozoa</taxon>
        <taxon>Arthropoda</taxon>
        <taxon>Crustacea</taxon>
        <taxon>Branchiopoda</taxon>
        <taxon>Diplostraca</taxon>
        <taxon>Cladocera</taxon>
        <taxon>Anomopoda</taxon>
        <taxon>Daphniidae</taxon>
        <taxon>Daphnia</taxon>
    </lineage>
</organism>
<feature type="compositionally biased region" description="Acidic residues" evidence="1">
    <location>
        <begin position="81"/>
        <end position="93"/>
    </location>
</feature>
<feature type="compositionally biased region" description="Basic residues" evidence="1">
    <location>
        <begin position="202"/>
        <end position="236"/>
    </location>
</feature>
<proteinExistence type="evidence at transcript level"/>
<dbReference type="OrthoDB" id="433738at2759"/>
<evidence type="ECO:0000313" key="3">
    <source>
        <dbReference type="EMBL" id="SVE84659.1"/>
    </source>
</evidence>
<dbReference type="InterPro" id="IPR028124">
    <property type="entry name" value="SMAP_dom"/>
</dbReference>
<name>A0A4Y7MVI1_DAPPU</name>
<feature type="region of interest" description="Disordered" evidence="1">
    <location>
        <begin position="403"/>
        <end position="429"/>
    </location>
</feature>
<gene>
    <name evidence="3" type="primary">EOG090X0LFN</name>
</gene>
<feature type="compositionally biased region" description="Basic residues" evidence="1">
    <location>
        <begin position="183"/>
        <end position="194"/>
    </location>
</feature>
<dbReference type="Pfam" id="PF15477">
    <property type="entry name" value="SMAP"/>
    <property type="match status" value="1"/>
</dbReference>